<gene>
    <name evidence="2" type="ORF">ACFSUE_12940</name>
</gene>
<feature type="transmembrane region" description="Helical" evidence="1">
    <location>
        <begin position="45"/>
        <end position="64"/>
    </location>
</feature>
<evidence type="ECO:0000313" key="3">
    <source>
        <dbReference type="Proteomes" id="UP001597399"/>
    </source>
</evidence>
<comment type="caution">
    <text evidence="2">The sequence shown here is derived from an EMBL/GenBank/DDBJ whole genome shotgun (WGS) entry which is preliminary data.</text>
</comment>
<dbReference type="EMBL" id="JBHUMQ010000027">
    <property type="protein sequence ID" value="MFD2694522.1"/>
    <property type="molecule type" value="Genomic_DNA"/>
</dbReference>
<dbReference type="Proteomes" id="UP001597399">
    <property type="component" value="Unassembled WGS sequence"/>
</dbReference>
<proteinExistence type="predicted"/>
<dbReference type="Pfam" id="PF14143">
    <property type="entry name" value="YrhC"/>
    <property type="match status" value="1"/>
</dbReference>
<keyword evidence="3" id="KW-1185">Reference proteome</keyword>
<keyword evidence="1" id="KW-0472">Membrane</keyword>
<name>A0ABW5S6G7_9BACL</name>
<evidence type="ECO:0000256" key="1">
    <source>
        <dbReference type="SAM" id="Phobius"/>
    </source>
</evidence>
<evidence type="ECO:0000313" key="2">
    <source>
        <dbReference type="EMBL" id="MFD2694522.1"/>
    </source>
</evidence>
<protein>
    <submittedName>
        <fullName evidence="2">YrhC family protein</fullName>
    </submittedName>
</protein>
<feature type="transmembrane region" description="Helical" evidence="1">
    <location>
        <begin position="21"/>
        <end position="39"/>
    </location>
</feature>
<keyword evidence="1" id="KW-0812">Transmembrane</keyword>
<dbReference type="RefSeq" id="WP_253062214.1">
    <property type="nucleotide sequence ID" value="NZ_JAMXWM010000012.1"/>
</dbReference>
<dbReference type="InterPro" id="IPR025418">
    <property type="entry name" value="YrhC-like"/>
</dbReference>
<organism evidence="2 3">
    <name type="scientific">Sporolactobacillus shoreicorticis</name>
    <dbReference type="NCBI Taxonomy" id="1923877"/>
    <lineage>
        <taxon>Bacteria</taxon>
        <taxon>Bacillati</taxon>
        <taxon>Bacillota</taxon>
        <taxon>Bacilli</taxon>
        <taxon>Bacillales</taxon>
        <taxon>Sporolactobacillaceae</taxon>
        <taxon>Sporolactobacillus</taxon>
    </lineage>
</organism>
<accession>A0ABW5S6G7</accession>
<reference evidence="3" key="1">
    <citation type="journal article" date="2019" name="Int. J. Syst. Evol. Microbiol.">
        <title>The Global Catalogue of Microorganisms (GCM) 10K type strain sequencing project: providing services to taxonomists for standard genome sequencing and annotation.</title>
        <authorList>
            <consortium name="The Broad Institute Genomics Platform"/>
            <consortium name="The Broad Institute Genome Sequencing Center for Infectious Disease"/>
            <person name="Wu L."/>
            <person name="Ma J."/>
        </authorList>
    </citation>
    <scope>NUCLEOTIDE SEQUENCE [LARGE SCALE GENOMIC DNA]</scope>
    <source>
        <strain evidence="3">TISTR 2466</strain>
    </source>
</reference>
<sequence>MEEQQKMIQDKMIDCRRIGMLCLFLSTFLYSGTLIPSYGNVEWKLEILSGSSLLFLVFSFFFYWRSSKLKEKL</sequence>
<keyword evidence="1" id="KW-1133">Transmembrane helix</keyword>